<sequence length="63" mass="6979">MRRTRGTETSKYPEEKTSTEILLVVASERGTGQCLREDKHNSLESLTIVGDSPVCVMLLLGLE</sequence>
<organism evidence="1 2">
    <name type="scientific">Saccharibacter floricola DSM 15669</name>
    <dbReference type="NCBI Taxonomy" id="1123227"/>
    <lineage>
        <taxon>Bacteria</taxon>
        <taxon>Pseudomonadati</taxon>
        <taxon>Pseudomonadota</taxon>
        <taxon>Alphaproteobacteria</taxon>
        <taxon>Acetobacterales</taxon>
        <taxon>Acetobacteraceae</taxon>
        <taxon>Saccharibacter</taxon>
    </lineage>
</organism>
<gene>
    <name evidence="1" type="ORF">AA15669_0991</name>
</gene>
<evidence type="ECO:0000313" key="1">
    <source>
        <dbReference type="EMBL" id="GBQ06568.1"/>
    </source>
</evidence>
<proteinExistence type="predicted"/>
<protein>
    <submittedName>
        <fullName evidence="1">Uncharacterized protein</fullName>
    </submittedName>
</protein>
<accession>A0ABQ0NYL9</accession>
<evidence type="ECO:0000313" key="2">
    <source>
        <dbReference type="Proteomes" id="UP001062901"/>
    </source>
</evidence>
<name>A0ABQ0NYL9_9PROT</name>
<keyword evidence="2" id="KW-1185">Reference proteome</keyword>
<dbReference type="Proteomes" id="UP001062901">
    <property type="component" value="Unassembled WGS sequence"/>
</dbReference>
<reference evidence="1" key="1">
    <citation type="submission" date="2013-04" db="EMBL/GenBank/DDBJ databases">
        <title>The genome sequencing project of 58 acetic acid bacteria.</title>
        <authorList>
            <person name="Okamoto-Kainuma A."/>
            <person name="Ishikawa M."/>
            <person name="Umino S."/>
            <person name="Koizumi Y."/>
            <person name="Shiwa Y."/>
            <person name="Yoshikawa H."/>
            <person name="Matsutani M."/>
            <person name="Matsushita K."/>
        </authorList>
    </citation>
    <scope>NUCLEOTIDE SEQUENCE</scope>
    <source>
        <strain evidence="1">DSM 15669</strain>
    </source>
</reference>
<comment type="caution">
    <text evidence="1">The sequence shown here is derived from an EMBL/GenBank/DDBJ whole genome shotgun (WGS) entry which is preliminary data.</text>
</comment>
<dbReference type="EMBL" id="BAQD01000013">
    <property type="protein sequence ID" value="GBQ06568.1"/>
    <property type="molecule type" value="Genomic_DNA"/>
</dbReference>